<dbReference type="Gene3D" id="3.10.10.10">
    <property type="entry name" value="HIV Type 1 Reverse Transcriptase, subunit A, domain 1"/>
    <property type="match status" value="1"/>
</dbReference>
<feature type="domain" description="Ty3 transposon capsid-like protein" evidence="3">
    <location>
        <begin position="189"/>
        <end position="353"/>
    </location>
</feature>
<name>A0A699HW53_TANCI</name>
<dbReference type="SUPFAM" id="SSF56672">
    <property type="entry name" value="DNA/RNA polymerases"/>
    <property type="match status" value="1"/>
</dbReference>
<proteinExistence type="predicted"/>
<evidence type="ECO:0000256" key="1">
    <source>
        <dbReference type="SAM" id="MobiDB-lite"/>
    </source>
</evidence>
<dbReference type="InterPro" id="IPR043128">
    <property type="entry name" value="Rev_trsase/Diguanyl_cyclase"/>
</dbReference>
<dbReference type="InterPro" id="IPR053134">
    <property type="entry name" value="RNA-dir_DNA_polymerase"/>
</dbReference>
<dbReference type="InterPro" id="IPR000477">
    <property type="entry name" value="RT_dom"/>
</dbReference>
<evidence type="ECO:0000259" key="2">
    <source>
        <dbReference type="Pfam" id="PF00078"/>
    </source>
</evidence>
<dbReference type="InterPro" id="IPR045358">
    <property type="entry name" value="Ty3_capsid"/>
</dbReference>
<organism evidence="4">
    <name type="scientific">Tanacetum cinerariifolium</name>
    <name type="common">Dalmatian daisy</name>
    <name type="synonym">Chrysanthemum cinerariifolium</name>
    <dbReference type="NCBI Taxonomy" id="118510"/>
    <lineage>
        <taxon>Eukaryota</taxon>
        <taxon>Viridiplantae</taxon>
        <taxon>Streptophyta</taxon>
        <taxon>Embryophyta</taxon>
        <taxon>Tracheophyta</taxon>
        <taxon>Spermatophyta</taxon>
        <taxon>Magnoliopsida</taxon>
        <taxon>eudicotyledons</taxon>
        <taxon>Gunneridae</taxon>
        <taxon>Pentapetalae</taxon>
        <taxon>asterids</taxon>
        <taxon>campanulids</taxon>
        <taxon>Asterales</taxon>
        <taxon>Asteraceae</taxon>
        <taxon>Asteroideae</taxon>
        <taxon>Anthemideae</taxon>
        <taxon>Anthemidinae</taxon>
        <taxon>Tanacetum</taxon>
    </lineage>
</organism>
<protein>
    <recommendedName>
        <fullName evidence="5">Reverse transcriptase domain-containing protein</fullName>
    </recommendedName>
</protein>
<dbReference type="Pfam" id="PF08284">
    <property type="entry name" value="RVP_2"/>
    <property type="match status" value="1"/>
</dbReference>
<dbReference type="InterPro" id="IPR043502">
    <property type="entry name" value="DNA/RNA_pol_sf"/>
</dbReference>
<evidence type="ECO:0000259" key="3">
    <source>
        <dbReference type="Pfam" id="PF19259"/>
    </source>
</evidence>
<dbReference type="Pfam" id="PF00078">
    <property type="entry name" value="RVT_1"/>
    <property type="match status" value="1"/>
</dbReference>
<gene>
    <name evidence="4" type="ORF">Tci_462632</name>
</gene>
<evidence type="ECO:0000313" key="4">
    <source>
        <dbReference type="EMBL" id="GEY90658.1"/>
    </source>
</evidence>
<feature type="compositionally biased region" description="Acidic residues" evidence="1">
    <location>
        <begin position="28"/>
        <end position="54"/>
    </location>
</feature>
<feature type="region of interest" description="Disordered" evidence="1">
    <location>
        <begin position="372"/>
        <end position="411"/>
    </location>
</feature>
<sequence length="861" mass="98847">MENIPPPNGNTNAPVEEPFMDQAPAAFPEEEEEKYEEEDEAMEDDEEDDAEIADVDNIPIPPVVQFENFYVGESSASRDLLEGNNKVCVPGPMPCDLRSMHRGVKRLSKQMHNRYKMEKRMARTMPPKRRSQTNPQLTLTQEDVDQLVQDGIVAAIRDKRERVRREVTRAEAPVRDLVTVPIARECSFASFMKCGPTQFHGTEGAVGLVRWFEKLESTFEISECAEVRKVKFTTATLHGRALTWWNSQVATLGREVANARTWAEVKQMMTDEFCPTKEVQRLEDGLRHLKLRDMNIASCTKRFNELALLCPDAVPNEKKKVELYIKGLPEIIKGETMSSRPVTLSKAVRMAHALMEQKIQSKNERIAEGLKRKWENNNRDNNNNNNNNNNRNNNHNRGNYRNNNHHNQNNNRMQNNVRALTTAQNTGANQTRVAPKYNRCGRFHFHQCPTRWKVQGQAYVIRDAEHNQGPNVVMGTFLLNNRYAIVLFDSGADKILVDIKFYHLIDIKPIKLNLSYEVELADGKEVHVPYRNKTLVVKSDSGVSRLKVISCIKARKYIERGSQLFLAQVTETEPAKKQPQDVPVICNFPEVFPDDLPGLPPPRQVEFKIKLIPGAAPVTRMPYRLAPSELKELSDQLKELSEKGFICPSSSPWGAPVLFVKKKDGSFRLCIDYRELNKLTVKNRYPLLRIDDLFDQLQGSSVYSKIDLRSGYHQLRIREEDIPITAFRTRYGHFEFQVMPFGVTSSKEDHEEHLKTILELLKNEKLYAKFSKCDFWLELEHFLGHVIDSDDVHVDPAKVEAVRNCDYDCEIRYHPGKGNVEADALSQKDREPLRVRYLVMTVHTNLPEKILEAQTEAMKGE</sequence>
<dbReference type="Gene3D" id="3.30.70.270">
    <property type="match status" value="2"/>
</dbReference>
<feature type="domain" description="Reverse transcriptase" evidence="2">
    <location>
        <begin position="660"/>
        <end position="746"/>
    </location>
</feature>
<dbReference type="CDD" id="cd01647">
    <property type="entry name" value="RT_LTR"/>
    <property type="match status" value="1"/>
</dbReference>
<dbReference type="PANTHER" id="PTHR24559">
    <property type="entry name" value="TRANSPOSON TY3-I GAG-POL POLYPROTEIN"/>
    <property type="match status" value="1"/>
</dbReference>
<dbReference type="PANTHER" id="PTHR24559:SF427">
    <property type="entry name" value="RNA-DIRECTED DNA POLYMERASE"/>
    <property type="match status" value="1"/>
</dbReference>
<dbReference type="EMBL" id="BKCJ010221193">
    <property type="protein sequence ID" value="GEY90658.1"/>
    <property type="molecule type" value="Genomic_DNA"/>
</dbReference>
<reference evidence="4" key="1">
    <citation type="journal article" date="2019" name="Sci. Rep.">
        <title>Draft genome of Tanacetum cinerariifolium, the natural source of mosquito coil.</title>
        <authorList>
            <person name="Yamashiro T."/>
            <person name="Shiraishi A."/>
            <person name="Satake H."/>
            <person name="Nakayama K."/>
        </authorList>
    </citation>
    <scope>NUCLEOTIDE SEQUENCE</scope>
</reference>
<accession>A0A699HW53</accession>
<dbReference type="AlphaFoldDB" id="A0A699HW53"/>
<feature type="compositionally biased region" description="Low complexity" evidence="1">
    <location>
        <begin position="379"/>
        <end position="411"/>
    </location>
</feature>
<evidence type="ECO:0008006" key="5">
    <source>
        <dbReference type="Google" id="ProtNLM"/>
    </source>
</evidence>
<feature type="non-terminal residue" evidence="4">
    <location>
        <position position="861"/>
    </location>
</feature>
<feature type="region of interest" description="Disordered" evidence="1">
    <location>
        <begin position="1"/>
        <end position="57"/>
    </location>
</feature>
<comment type="caution">
    <text evidence="4">The sequence shown here is derived from an EMBL/GenBank/DDBJ whole genome shotgun (WGS) entry which is preliminary data.</text>
</comment>
<dbReference type="Pfam" id="PF19259">
    <property type="entry name" value="Ty3_capsid"/>
    <property type="match status" value="1"/>
</dbReference>